<name>A0ABU0SPK7_9ACTN</name>
<accession>A0ABU0SPK7</accession>
<sequence>MDTRHSVTRCLRECGLDLRSAVRSRRRGRLDAARLRMTASAHDPDSPELITPYVEEVRLIAKRATTELRGRLIEDRHALVTAIHSGAVAVVTQYEVRRSNSPALLDRWGRSVAEWRTAAALCRTRAESIAGGANLRLAHYWDAVWQRQSAGDEDPRTRPQDWLPGKIALDADWHEPDSWLTAAPGAPSVLTTALRVLDGGRARAGRPAA</sequence>
<gene>
    <name evidence="1" type="ORF">QF035_003070</name>
</gene>
<keyword evidence="2" id="KW-1185">Reference proteome</keyword>
<proteinExistence type="predicted"/>
<organism evidence="1 2">
    <name type="scientific">Streptomyces umbrinus</name>
    <dbReference type="NCBI Taxonomy" id="67370"/>
    <lineage>
        <taxon>Bacteria</taxon>
        <taxon>Bacillati</taxon>
        <taxon>Actinomycetota</taxon>
        <taxon>Actinomycetes</taxon>
        <taxon>Kitasatosporales</taxon>
        <taxon>Streptomycetaceae</taxon>
        <taxon>Streptomyces</taxon>
        <taxon>Streptomyces phaeochromogenes group</taxon>
    </lineage>
</organism>
<dbReference type="Proteomes" id="UP001230328">
    <property type="component" value="Unassembled WGS sequence"/>
</dbReference>
<dbReference type="RefSeq" id="WP_307520834.1">
    <property type="nucleotide sequence ID" value="NZ_JAUSZI010000002.1"/>
</dbReference>
<dbReference type="EMBL" id="JAUSZI010000002">
    <property type="protein sequence ID" value="MDQ1025488.1"/>
    <property type="molecule type" value="Genomic_DNA"/>
</dbReference>
<reference evidence="1 2" key="1">
    <citation type="submission" date="2023-07" db="EMBL/GenBank/DDBJ databases">
        <title>Comparative genomics of wheat-associated soil bacteria to identify genetic determinants of phenazine resistance.</title>
        <authorList>
            <person name="Mouncey N."/>
        </authorList>
    </citation>
    <scope>NUCLEOTIDE SEQUENCE [LARGE SCALE GENOMIC DNA]</scope>
    <source>
        <strain evidence="1 2">V2I4</strain>
    </source>
</reference>
<evidence type="ECO:0000313" key="2">
    <source>
        <dbReference type="Proteomes" id="UP001230328"/>
    </source>
</evidence>
<evidence type="ECO:0000313" key="1">
    <source>
        <dbReference type="EMBL" id="MDQ1025488.1"/>
    </source>
</evidence>
<comment type="caution">
    <text evidence="1">The sequence shown here is derived from an EMBL/GenBank/DDBJ whole genome shotgun (WGS) entry which is preliminary data.</text>
</comment>
<protein>
    <submittedName>
        <fullName evidence="1">Uncharacterized protein</fullName>
    </submittedName>
</protein>